<dbReference type="FunFam" id="2.40.50.140:FF:000103">
    <property type="entry name" value="protein RRP5 homolog"/>
    <property type="match status" value="1"/>
</dbReference>
<evidence type="ECO:0000256" key="1">
    <source>
        <dbReference type="ARBA" id="ARBA00006767"/>
    </source>
</evidence>
<dbReference type="SMART" id="SM00316">
    <property type="entry name" value="S1"/>
    <property type="match status" value="4"/>
</dbReference>
<dbReference type="EMBL" id="JAGQLG010000096">
    <property type="protein sequence ID" value="MCA9382270.1"/>
    <property type="molecule type" value="Genomic_DNA"/>
</dbReference>
<dbReference type="InterPro" id="IPR035104">
    <property type="entry name" value="Ribosomal_protein_S1-like"/>
</dbReference>
<dbReference type="GO" id="GO:0003729">
    <property type="term" value="F:mRNA binding"/>
    <property type="evidence" value="ECO:0007669"/>
    <property type="project" value="TreeGrafter"/>
</dbReference>
<sequence>MNKNSDGANNVPVVNSVLLEDIAPDETYENDIHEKLDEYLSGVDFTPMSYEKGQIISGKVVKVRKGEILVDVQGKAEGIIAGRETKSDDDEDVKIGDDVLVYVVNPENDRGQMELSIRRTGEAKKWHKLFSAQKDSEMLEVEVIEANTGGVLVNVGSGLRGFIPTSQIDAERIHAAEKELQADESSQSKNVSIEMQKRLAKLIGQNIKVKIVEIDRDKNRIILSEKLVTNAQDMEKKEETLRQMKIGDDLEAVVTGVTPYGLFVNAQGLDGLVHLSEISWDKVDNPGDYYKVGDKVKVKVIGIDDGGKRVAYSIKRLQPDPWAEAISAYKVGQIVKGKVQKIVDYGVFVRISEGLNGLIHISELSDQLVEDPNEIVKLDDELDLQILSISPTERHLGLSLKRVKSGN</sequence>
<dbReference type="InterPro" id="IPR050437">
    <property type="entry name" value="Ribos_protein_bS1-like"/>
</dbReference>
<dbReference type="Gene3D" id="2.40.50.140">
    <property type="entry name" value="Nucleic acid-binding proteins"/>
    <property type="match status" value="4"/>
</dbReference>
<evidence type="ECO:0000256" key="2">
    <source>
        <dbReference type="ARBA" id="ARBA00022980"/>
    </source>
</evidence>
<keyword evidence="3" id="KW-0687">Ribonucleoprotein</keyword>
<evidence type="ECO:0000313" key="6">
    <source>
        <dbReference type="EMBL" id="MCA9382270.1"/>
    </source>
</evidence>
<keyword evidence="2 6" id="KW-0689">Ribosomal protein</keyword>
<dbReference type="GO" id="GO:0003735">
    <property type="term" value="F:structural constituent of ribosome"/>
    <property type="evidence" value="ECO:0007669"/>
    <property type="project" value="TreeGrafter"/>
</dbReference>
<comment type="caution">
    <text evidence="6">The sequence shown here is derived from an EMBL/GenBank/DDBJ whole genome shotgun (WGS) entry which is preliminary data.</text>
</comment>
<comment type="function">
    <text evidence="4">Binds mRNA; thus facilitating recognition of the initiation point. It is needed to translate mRNA with a short Shine-Dalgarno (SD) purine-rich sequence.</text>
</comment>
<dbReference type="GO" id="GO:0005840">
    <property type="term" value="C:ribosome"/>
    <property type="evidence" value="ECO:0007669"/>
    <property type="project" value="UniProtKB-KW"/>
</dbReference>
<comment type="similarity">
    <text evidence="1">Belongs to the bacterial ribosomal protein bS1 family.</text>
</comment>
<organism evidence="6 7">
    <name type="scientific">Candidatus Dojkabacteria bacterium</name>
    <dbReference type="NCBI Taxonomy" id="2099670"/>
    <lineage>
        <taxon>Bacteria</taxon>
        <taxon>Candidatus Dojkabacteria</taxon>
    </lineage>
</organism>
<reference evidence="6" key="2">
    <citation type="journal article" date="2021" name="Microbiome">
        <title>Successional dynamics and alternative stable states in a saline activated sludge microbial community over 9 years.</title>
        <authorList>
            <person name="Wang Y."/>
            <person name="Ye J."/>
            <person name="Ju F."/>
            <person name="Liu L."/>
            <person name="Boyd J.A."/>
            <person name="Deng Y."/>
            <person name="Parks D.H."/>
            <person name="Jiang X."/>
            <person name="Yin X."/>
            <person name="Woodcroft B.J."/>
            <person name="Tyson G.W."/>
            <person name="Hugenholtz P."/>
            <person name="Polz M.F."/>
            <person name="Zhang T."/>
        </authorList>
    </citation>
    <scope>NUCLEOTIDE SEQUENCE</scope>
    <source>
        <strain evidence="6">HKST-UBA10</strain>
    </source>
</reference>
<reference evidence="6" key="1">
    <citation type="submission" date="2020-04" db="EMBL/GenBank/DDBJ databases">
        <authorList>
            <person name="Zhang T."/>
        </authorList>
    </citation>
    <scope>NUCLEOTIDE SEQUENCE</scope>
    <source>
        <strain evidence="6">HKST-UBA10</strain>
    </source>
</reference>
<evidence type="ECO:0000313" key="7">
    <source>
        <dbReference type="Proteomes" id="UP000782843"/>
    </source>
</evidence>
<dbReference type="Pfam" id="PF00575">
    <property type="entry name" value="S1"/>
    <property type="match status" value="4"/>
</dbReference>
<dbReference type="PROSITE" id="PS50126">
    <property type="entry name" value="S1"/>
    <property type="match status" value="4"/>
</dbReference>
<proteinExistence type="inferred from homology"/>
<feature type="domain" description="S1 motif" evidence="5">
    <location>
        <begin position="53"/>
        <end position="118"/>
    </location>
</feature>
<name>A0A955L3I4_9BACT</name>
<evidence type="ECO:0000259" key="5">
    <source>
        <dbReference type="PROSITE" id="PS50126"/>
    </source>
</evidence>
<feature type="domain" description="S1 motif" evidence="5">
    <location>
        <begin position="247"/>
        <end position="315"/>
    </location>
</feature>
<evidence type="ECO:0000256" key="4">
    <source>
        <dbReference type="ARBA" id="ARBA00025604"/>
    </source>
</evidence>
<dbReference type="CDD" id="cd05687">
    <property type="entry name" value="S1_RPS1_repeat_ec1_hs1"/>
    <property type="match status" value="1"/>
</dbReference>
<feature type="domain" description="S1 motif" evidence="5">
    <location>
        <begin position="332"/>
        <end position="401"/>
    </location>
</feature>
<dbReference type="CDD" id="cd04465">
    <property type="entry name" value="S1_RPS1_repeat_ec2_hs2"/>
    <property type="match status" value="1"/>
</dbReference>
<protein>
    <submittedName>
        <fullName evidence="6">30S ribosomal protein S1</fullName>
    </submittedName>
</protein>
<accession>A0A955L3I4</accession>
<dbReference type="InterPro" id="IPR003029">
    <property type="entry name" value="S1_domain"/>
</dbReference>
<dbReference type="AlphaFoldDB" id="A0A955L3I4"/>
<dbReference type="GO" id="GO:0006412">
    <property type="term" value="P:translation"/>
    <property type="evidence" value="ECO:0007669"/>
    <property type="project" value="TreeGrafter"/>
</dbReference>
<dbReference type="PANTHER" id="PTHR10724:SF7">
    <property type="entry name" value="SMALL RIBOSOMAL SUBUNIT PROTEIN BS1C"/>
    <property type="match status" value="1"/>
</dbReference>
<dbReference type="SUPFAM" id="SSF50249">
    <property type="entry name" value="Nucleic acid-binding proteins"/>
    <property type="match status" value="4"/>
</dbReference>
<dbReference type="PRINTS" id="PR00681">
    <property type="entry name" value="RIBOSOMALS1"/>
</dbReference>
<dbReference type="Proteomes" id="UP000782843">
    <property type="component" value="Unassembled WGS sequence"/>
</dbReference>
<dbReference type="GO" id="GO:1990904">
    <property type="term" value="C:ribonucleoprotein complex"/>
    <property type="evidence" value="ECO:0007669"/>
    <property type="project" value="UniProtKB-KW"/>
</dbReference>
<gene>
    <name evidence="6" type="ORF">KC660_02570</name>
</gene>
<dbReference type="InterPro" id="IPR012340">
    <property type="entry name" value="NA-bd_OB-fold"/>
</dbReference>
<feature type="domain" description="S1 motif" evidence="5">
    <location>
        <begin position="136"/>
        <end position="226"/>
    </location>
</feature>
<evidence type="ECO:0000256" key="3">
    <source>
        <dbReference type="ARBA" id="ARBA00023274"/>
    </source>
</evidence>
<dbReference type="PANTHER" id="PTHR10724">
    <property type="entry name" value="30S RIBOSOMAL PROTEIN S1"/>
    <property type="match status" value="1"/>
</dbReference>